<proteinExistence type="predicted"/>
<evidence type="ECO:0000313" key="2">
    <source>
        <dbReference type="EMBL" id="SDX39824.1"/>
    </source>
</evidence>
<organism evidence="2 3">
    <name type="scientific">Saccharopolyspora shandongensis</name>
    <dbReference type="NCBI Taxonomy" id="418495"/>
    <lineage>
        <taxon>Bacteria</taxon>
        <taxon>Bacillati</taxon>
        <taxon>Actinomycetota</taxon>
        <taxon>Actinomycetes</taxon>
        <taxon>Pseudonocardiales</taxon>
        <taxon>Pseudonocardiaceae</taxon>
        <taxon>Saccharopolyspora</taxon>
    </lineage>
</organism>
<evidence type="ECO:0000313" key="3">
    <source>
        <dbReference type="Proteomes" id="UP000199529"/>
    </source>
</evidence>
<reference evidence="3" key="1">
    <citation type="submission" date="2016-10" db="EMBL/GenBank/DDBJ databases">
        <authorList>
            <person name="Varghese N."/>
            <person name="Submissions S."/>
        </authorList>
    </citation>
    <scope>NUCLEOTIDE SEQUENCE [LARGE SCALE GENOMIC DNA]</scope>
    <source>
        <strain evidence="3">CGMCC 4.3530</strain>
    </source>
</reference>
<feature type="signal peptide" evidence="1">
    <location>
        <begin position="1"/>
        <end position="33"/>
    </location>
</feature>
<dbReference type="InterPro" id="IPR018247">
    <property type="entry name" value="EF_Hand_1_Ca_BS"/>
</dbReference>
<evidence type="ECO:0000256" key="1">
    <source>
        <dbReference type="SAM" id="SignalP"/>
    </source>
</evidence>
<keyword evidence="1" id="KW-0732">Signal</keyword>
<sequence length="230" mass="24034">MRRSISKRATMTISAGLTIAVAATVAATVSAQADNATDTASDAKVEVFAPRNGDNAGASGRGWFVDLAVDFRGQNGPARAGLSGLQLTGPAGHNNVPPFPGTFSPGKDDRLPGLVVLTSSTITNPERKFAGPGTNLANLFNLTGLTDRADDRTEVWDTWIVGDAIAGKGVDTTLTVAVVDDLDHNGVYDDAPDVVADFDHDGRIDAKDLKILGVASNIEQVRFHINANPL</sequence>
<keyword evidence="3" id="KW-1185">Reference proteome</keyword>
<dbReference type="PROSITE" id="PS00018">
    <property type="entry name" value="EF_HAND_1"/>
    <property type="match status" value="1"/>
</dbReference>
<accession>A0A1H3BEK0</accession>
<protein>
    <recommendedName>
        <fullName evidence="4">EF hand</fullName>
    </recommendedName>
</protein>
<evidence type="ECO:0008006" key="4">
    <source>
        <dbReference type="Google" id="ProtNLM"/>
    </source>
</evidence>
<dbReference type="AlphaFoldDB" id="A0A1H3BEK0"/>
<dbReference type="Proteomes" id="UP000199529">
    <property type="component" value="Unassembled WGS sequence"/>
</dbReference>
<dbReference type="EMBL" id="FNOK01000010">
    <property type="protein sequence ID" value="SDX39824.1"/>
    <property type="molecule type" value="Genomic_DNA"/>
</dbReference>
<feature type="chain" id="PRO_5038523282" description="EF hand" evidence="1">
    <location>
        <begin position="34"/>
        <end position="230"/>
    </location>
</feature>
<gene>
    <name evidence="2" type="ORF">SAMN05216215_1010151</name>
</gene>
<name>A0A1H3BEK0_9PSEU</name>